<evidence type="ECO:0000313" key="5">
    <source>
        <dbReference type="Proteomes" id="UP001138751"/>
    </source>
</evidence>
<dbReference type="Gene3D" id="3.40.50.1820">
    <property type="entry name" value="alpha/beta hydrolase"/>
    <property type="match status" value="1"/>
</dbReference>
<dbReference type="InterPro" id="IPR050300">
    <property type="entry name" value="GDXG_lipolytic_enzyme"/>
</dbReference>
<protein>
    <submittedName>
        <fullName evidence="4">Alpha/beta hydrolase</fullName>
    </submittedName>
</protein>
<name>A0A9X9WV68_9PROT</name>
<dbReference type="Proteomes" id="UP001138751">
    <property type="component" value="Unassembled WGS sequence"/>
</dbReference>
<accession>A0A9X9WV68</accession>
<dbReference type="InterPro" id="IPR049492">
    <property type="entry name" value="BD-FAE-like_dom"/>
</dbReference>
<proteinExistence type="predicted"/>
<dbReference type="InterPro" id="IPR029058">
    <property type="entry name" value="AB_hydrolase_fold"/>
</dbReference>
<dbReference type="PANTHER" id="PTHR48081">
    <property type="entry name" value="AB HYDROLASE SUPERFAMILY PROTEIN C4A8.06C"/>
    <property type="match status" value="1"/>
</dbReference>
<dbReference type="GO" id="GO:0008236">
    <property type="term" value="F:serine-type peptidase activity"/>
    <property type="evidence" value="ECO:0007669"/>
    <property type="project" value="InterPro"/>
</dbReference>
<dbReference type="SUPFAM" id="SSF53474">
    <property type="entry name" value="alpha/beta-Hydrolases"/>
    <property type="match status" value="1"/>
</dbReference>
<keyword evidence="1 4" id="KW-0378">Hydrolase</keyword>
<dbReference type="RefSeq" id="WP_211861424.1">
    <property type="nucleotide sequence ID" value="NZ_JAAEDM010000014.1"/>
</dbReference>
<evidence type="ECO:0000313" key="4">
    <source>
        <dbReference type="EMBL" id="MBR0671047.1"/>
    </source>
</evidence>
<dbReference type="Pfam" id="PF20434">
    <property type="entry name" value="BD-FAE"/>
    <property type="match status" value="1"/>
</dbReference>
<organism evidence="4 5">
    <name type="scientific">Neoroseomonas soli</name>
    <dbReference type="NCBI Taxonomy" id="1081025"/>
    <lineage>
        <taxon>Bacteria</taxon>
        <taxon>Pseudomonadati</taxon>
        <taxon>Pseudomonadota</taxon>
        <taxon>Alphaproteobacteria</taxon>
        <taxon>Acetobacterales</taxon>
        <taxon>Acetobacteraceae</taxon>
        <taxon>Neoroseomonas</taxon>
    </lineage>
</organism>
<dbReference type="EMBL" id="JAAEDM010000014">
    <property type="protein sequence ID" value="MBR0671047.1"/>
    <property type="molecule type" value="Genomic_DNA"/>
</dbReference>
<evidence type="ECO:0000259" key="2">
    <source>
        <dbReference type="Pfam" id="PF00326"/>
    </source>
</evidence>
<evidence type="ECO:0000259" key="3">
    <source>
        <dbReference type="Pfam" id="PF20434"/>
    </source>
</evidence>
<reference evidence="4" key="2">
    <citation type="journal article" date="2021" name="Syst. Appl. Microbiol.">
        <title>Roseomonas hellenica sp. nov., isolated from roots of wild-growing Alkanna tinctoria.</title>
        <authorList>
            <person name="Rat A."/>
            <person name="Naranjo H.D."/>
            <person name="Lebbe L."/>
            <person name="Cnockaert M."/>
            <person name="Krigas N."/>
            <person name="Grigoriadou K."/>
            <person name="Maloupa E."/>
            <person name="Willems A."/>
        </authorList>
    </citation>
    <scope>NUCLEOTIDE SEQUENCE</scope>
    <source>
        <strain evidence="4">LMG 31231</strain>
    </source>
</reference>
<dbReference type="AlphaFoldDB" id="A0A9X9WV68"/>
<dbReference type="GO" id="GO:0006508">
    <property type="term" value="P:proteolysis"/>
    <property type="evidence" value="ECO:0007669"/>
    <property type="project" value="InterPro"/>
</dbReference>
<dbReference type="Pfam" id="PF00326">
    <property type="entry name" value="Peptidase_S9"/>
    <property type="match status" value="1"/>
</dbReference>
<dbReference type="PANTHER" id="PTHR48081:SF33">
    <property type="entry name" value="KYNURENINE FORMAMIDASE"/>
    <property type="match status" value="1"/>
</dbReference>
<reference evidence="4" key="1">
    <citation type="submission" date="2020-01" db="EMBL/GenBank/DDBJ databases">
        <authorList>
            <person name="Rat A."/>
        </authorList>
    </citation>
    <scope>NUCLEOTIDE SEQUENCE</scope>
    <source>
        <strain evidence="4">LMG 31231</strain>
    </source>
</reference>
<feature type="domain" description="BD-FAE-like" evidence="3">
    <location>
        <begin position="16"/>
        <end position="116"/>
    </location>
</feature>
<evidence type="ECO:0000256" key="1">
    <source>
        <dbReference type="ARBA" id="ARBA00022801"/>
    </source>
</evidence>
<feature type="domain" description="Peptidase S9 prolyl oligopeptidase catalytic" evidence="2">
    <location>
        <begin position="156"/>
        <end position="237"/>
    </location>
</feature>
<comment type="caution">
    <text evidence="4">The sequence shown here is derived from an EMBL/GenBank/DDBJ whole genome shotgun (WGS) entry which is preliminary data.</text>
</comment>
<gene>
    <name evidence="4" type="ORF">GXW76_07665</name>
</gene>
<keyword evidence="5" id="KW-1185">Reference proteome</keyword>
<dbReference type="InterPro" id="IPR001375">
    <property type="entry name" value="Peptidase_S9_cat"/>
</dbReference>
<sequence length="248" mass="26512">MRRDLAYGPLPRQRADLYLPWSARPDGPVLTFIHGGTWRSGSKDLYGELGMGFAALGFATFIPNYRLFPEVRFPTFVQDAALAQAWIDGVPGLPRGPRVILGHSAGAHIAMLLALDPRWLQAARGPAPLAAVGLAGPYDFMPLPPGTGLEAIFGGADVPESQPVTFARQPGPAILLLHGTADRVAPANQSERLAERRRAAGQPVELVTFPGMGHTEILHGLRGDRAPVMAAILRFLARIGVPRATRAG</sequence>